<dbReference type="EMBL" id="JBHSMU010000015">
    <property type="protein sequence ID" value="MFC5461394.1"/>
    <property type="molecule type" value="Genomic_DNA"/>
</dbReference>
<keyword evidence="1" id="KW-0812">Transmembrane</keyword>
<dbReference type="Proteomes" id="UP001596050">
    <property type="component" value="Unassembled WGS sequence"/>
</dbReference>
<organism evidence="2 3">
    <name type="scientific">Massilia niabensis</name>
    <dbReference type="NCBI Taxonomy" id="544910"/>
    <lineage>
        <taxon>Bacteria</taxon>
        <taxon>Pseudomonadati</taxon>
        <taxon>Pseudomonadota</taxon>
        <taxon>Betaproteobacteria</taxon>
        <taxon>Burkholderiales</taxon>
        <taxon>Oxalobacteraceae</taxon>
        <taxon>Telluria group</taxon>
        <taxon>Massilia</taxon>
    </lineage>
</organism>
<dbReference type="RefSeq" id="WP_379784840.1">
    <property type="nucleotide sequence ID" value="NZ_JBHSMU010000015.1"/>
</dbReference>
<name>A0ABW0L6Q8_9BURK</name>
<accession>A0ABW0L6Q8</accession>
<feature type="transmembrane region" description="Helical" evidence="1">
    <location>
        <begin position="146"/>
        <end position="164"/>
    </location>
</feature>
<keyword evidence="1" id="KW-1133">Transmembrane helix</keyword>
<sequence length="175" mass="20712">MSAQLVTKFKFFWDDADHAIERWLEDMARQGLHLHKMGLLHYHFVFRRGEPAEMTYRIDFRMMRPSPDYLQLFSDAGWEHAGQSLGWQIWRAPSYAGRTPEIFTDVESRIKKYQRLLWLFALAWSPALVLLPFERGQAMWDTPQDIGRMLAGLGFTAYVVTRLVRRIRKLRNPVP</sequence>
<dbReference type="Pfam" id="PF11193">
    <property type="entry name" value="DUF2812"/>
    <property type="match status" value="1"/>
</dbReference>
<evidence type="ECO:0000313" key="3">
    <source>
        <dbReference type="Proteomes" id="UP001596050"/>
    </source>
</evidence>
<reference evidence="3" key="1">
    <citation type="journal article" date="2019" name="Int. J. Syst. Evol. Microbiol.">
        <title>The Global Catalogue of Microorganisms (GCM) 10K type strain sequencing project: providing services to taxonomists for standard genome sequencing and annotation.</title>
        <authorList>
            <consortium name="The Broad Institute Genomics Platform"/>
            <consortium name="The Broad Institute Genome Sequencing Center for Infectious Disease"/>
            <person name="Wu L."/>
            <person name="Ma J."/>
        </authorList>
    </citation>
    <scope>NUCLEOTIDE SEQUENCE [LARGE SCALE GENOMIC DNA]</scope>
    <source>
        <strain evidence="3">KACC 12649</strain>
    </source>
</reference>
<comment type="caution">
    <text evidence="2">The sequence shown here is derived from an EMBL/GenBank/DDBJ whole genome shotgun (WGS) entry which is preliminary data.</text>
</comment>
<keyword evidence="1" id="KW-0472">Membrane</keyword>
<evidence type="ECO:0000313" key="2">
    <source>
        <dbReference type="EMBL" id="MFC5461394.1"/>
    </source>
</evidence>
<gene>
    <name evidence="2" type="ORF">ACFPN5_16410</name>
</gene>
<feature type="transmembrane region" description="Helical" evidence="1">
    <location>
        <begin position="116"/>
        <end position="134"/>
    </location>
</feature>
<dbReference type="InterPro" id="IPR021359">
    <property type="entry name" value="DUF2812"/>
</dbReference>
<protein>
    <submittedName>
        <fullName evidence="2">DUF2812 domain-containing protein</fullName>
    </submittedName>
</protein>
<proteinExistence type="predicted"/>
<keyword evidence="3" id="KW-1185">Reference proteome</keyword>
<evidence type="ECO:0000256" key="1">
    <source>
        <dbReference type="SAM" id="Phobius"/>
    </source>
</evidence>